<sequence>MEDAAAAPPPPPPPPPLGMAAKLSQHGSGPGPGPRPTSSELMANVGGGGRVDEDECRICRGPGEAGNPLRYPCACRGTIKYVHQDCLLQWLNRRKISRCEA</sequence>
<evidence type="ECO:0000313" key="15">
    <source>
        <dbReference type="EMBL" id="PON67165.1"/>
    </source>
</evidence>
<feature type="compositionally biased region" description="Pro residues" evidence="13">
    <location>
        <begin position="7"/>
        <end position="17"/>
    </location>
</feature>
<feature type="domain" description="RING-CH-type" evidence="14">
    <location>
        <begin position="48"/>
        <end position="101"/>
    </location>
</feature>
<gene>
    <name evidence="15" type="ORF">TorRG33x02_265330</name>
</gene>
<feature type="region of interest" description="Disordered" evidence="13">
    <location>
        <begin position="1"/>
        <end position="53"/>
    </location>
</feature>
<reference evidence="16" key="1">
    <citation type="submission" date="2016-06" db="EMBL/GenBank/DDBJ databases">
        <title>Parallel loss of symbiosis genes in relatives of nitrogen-fixing non-legume Parasponia.</title>
        <authorList>
            <person name="Van Velzen R."/>
            <person name="Holmer R."/>
            <person name="Bu F."/>
            <person name="Rutten L."/>
            <person name="Van Zeijl A."/>
            <person name="Liu W."/>
            <person name="Santuari L."/>
            <person name="Cao Q."/>
            <person name="Sharma T."/>
            <person name="Shen D."/>
            <person name="Roswanjaya Y."/>
            <person name="Wardhani T."/>
            <person name="Kalhor M.S."/>
            <person name="Jansen J."/>
            <person name="Van den Hoogen J."/>
            <person name="Gungor B."/>
            <person name="Hartog M."/>
            <person name="Hontelez J."/>
            <person name="Verver J."/>
            <person name="Yang W.-C."/>
            <person name="Schijlen E."/>
            <person name="Repin R."/>
            <person name="Schilthuizen M."/>
            <person name="Schranz E."/>
            <person name="Heidstra R."/>
            <person name="Miyata K."/>
            <person name="Fedorova E."/>
            <person name="Kohlen W."/>
            <person name="Bisseling T."/>
            <person name="Smit S."/>
            <person name="Geurts R."/>
        </authorList>
    </citation>
    <scope>NUCLEOTIDE SEQUENCE [LARGE SCALE GENOMIC DNA]</scope>
    <source>
        <strain evidence="16">cv. RG33-2</strain>
    </source>
</reference>
<keyword evidence="12" id="KW-0472">Membrane</keyword>
<dbReference type="GO" id="GO:0061630">
    <property type="term" value="F:ubiquitin protein ligase activity"/>
    <property type="evidence" value="ECO:0007669"/>
    <property type="project" value="UniProtKB-EC"/>
</dbReference>
<dbReference type="PROSITE" id="PS51292">
    <property type="entry name" value="ZF_RING_CH"/>
    <property type="match status" value="1"/>
</dbReference>
<evidence type="ECO:0000259" key="14">
    <source>
        <dbReference type="PROSITE" id="PS51292"/>
    </source>
</evidence>
<name>A0A2P5D1Q2_TREOI</name>
<keyword evidence="10" id="KW-0862">Zinc</keyword>
<dbReference type="OrthoDB" id="264354at2759"/>
<dbReference type="InterPro" id="IPR013083">
    <property type="entry name" value="Znf_RING/FYVE/PHD"/>
</dbReference>
<dbReference type="Pfam" id="PF12906">
    <property type="entry name" value="RINGv"/>
    <property type="match status" value="1"/>
</dbReference>
<evidence type="ECO:0000256" key="9">
    <source>
        <dbReference type="ARBA" id="ARBA00022786"/>
    </source>
</evidence>
<dbReference type="GO" id="GO:0008270">
    <property type="term" value="F:zinc ion binding"/>
    <property type="evidence" value="ECO:0007669"/>
    <property type="project" value="UniProtKB-KW"/>
</dbReference>
<evidence type="ECO:0000256" key="2">
    <source>
        <dbReference type="ARBA" id="ARBA00004141"/>
    </source>
</evidence>
<dbReference type="SUPFAM" id="SSF57850">
    <property type="entry name" value="RING/U-box"/>
    <property type="match status" value="1"/>
</dbReference>
<evidence type="ECO:0000313" key="16">
    <source>
        <dbReference type="Proteomes" id="UP000237000"/>
    </source>
</evidence>
<evidence type="ECO:0000256" key="7">
    <source>
        <dbReference type="ARBA" id="ARBA00022723"/>
    </source>
</evidence>
<evidence type="ECO:0000256" key="6">
    <source>
        <dbReference type="ARBA" id="ARBA00022692"/>
    </source>
</evidence>
<keyword evidence="6" id="KW-0812">Transmembrane</keyword>
<evidence type="ECO:0000256" key="3">
    <source>
        <dbReference type="ARBA" id="ARBA00004906"/>
    </source>
</evidence>
<dbReference type="GO" id="GO:0036503">
    <property type="term" value="P:ERAD pathway"/>
    <property type="evidence" value="ECO:0007669"/>
    <property type="project" value="TreeGrafter"/>
</dbReference>
<keyword evidence="9" id="KW-0833">Ubl conjugation pathway</keyword>
<keyword evidence="7" id="KW-0479">Metal-binding</keyword>
<keyword evidence="16" id="KW-1185">Reference proteome</keyword>
<evidence type="ECO:0000256" key="4">
    <source>
        <dbReference type="ARBA" id="ARBA00012483"/>
    </source>
</evidence>
<evidence type="ECO:0000256" key="13">
    <source>
        <dbReference type="SAM" id="MobiDB-lite"/>
    </source>
</evidence>
<proteinExistence type="predicted"/>
<protein>
    <recommendedName>
        <fullName evidence="4">RING-type E3 ubiquitin transferase</fullName>
        <ecNumber evidence="4">2.3.2.27</ecNumber>
    </recommendedName>
</protein>
<evidence type="ECO:0000256" key="1">
    <source>
        <dbReference type="ARBA" id="ARBA00000900"/>
    </source>
</evidence>
<comment type="pathway">
    <text evidence="3">Protein modification; protein ubiquitination.</text>
</comment>
<evidence type="ECO:0000256" key="10">
    <source>
        <dbReference type="ARBA" id="ARBA00022833"/>
    </source>
</evidence>
<dbReference type="EMBL" id="JXTC01000306">
    <property type="protein sequence ID" value="PON67165.1"/>
    <property type="molecule type" value="Genomic_DNA"/>
</dbReference>
<dbReference type="SMART" id="SM00744">
    <property type="entry name" value="RINGv"/>
    <property type="match status" value="1"/>
</dbReference>
<comment type="subcellular location">
    <subcellularLocation>
        <location evidence="2">Membrane</location>
        <topology evidence="2">Multi-pass membrane protein</topology>
    </subcellularLocation>
</comment>
<dbReference type="InterPro" id="IPR011016">
    <property type="entry name" value="Znf_RING-CH"/>
</dbReference>
<dbReference type="STRING" id="63057.A0A2P5D1Q2"/>
<comment type="caution">
    <text evidence="15">The sequence shown here is derived from an EMBL/GenBank/DDBJ whole genome shotgun (WGS) entry which is preliminary data.</text>
</comment>
<dbReference type="InParanoid" id="A0A2P5D1Q2"/>
<evidence type="ECO:0000256" key="5">
    <source>
        <dbReference type="ARBA" id="ARBA00022679"/>
    </source>
</evidence>
<keyword evidence="8" id="KW-0863">Zinc-finger</keyword>
<evidence type="ECO:0000256" key="12">
    <source>
        <dbReference type="ARBA" id="ARBA00023136"/>
    </source>
</evidence>
<dbReference type="PANTHER" id="PTHR13145">
    <property type="entry name" value="SSM4 PROTEIN"/>
    <property type="match status" value="1"/>
</dbReference>
<evidence type="ECO:0000256" key="8">
    <source>
        <dbReference type="ARBA" id="ARBA00022771"/>
    </source>
</evidence>
<organism evidence="15 16">
    <name type="scientific">Trema orientale</name>
    <name type="common">Charcoal tree</name>
    <name type="synonym">Celtis orientalis</name>
    <dbReference type="NCBI Taxonomy" id="63057"/>
    <lineage>
        <taxon>Eukaryota</taxon>
        <taxon>Viridiplantae</taxon>
        <taxon>Streptophyta</taxon>
        <taxon>Embryophyta</taxon>
        <taxon>Tracheophyta</taxon>
        <taxon>Spermatophyta</taxon>
        <taxon>Magnoliopsida</taxon>
        <taxon>eudicotyledons</taxon>
        <taxon>Gunneridae</taxon>
        <taxon>Pentapetalae</taxon>
        <taxon>rosids</taxon>
        <taxon>fabids</taxon>
        <taxon>Rosales</taxon>
        <taxon>Cannabaceae</taxon>
        <taxon>Trema</taxon>
    </lineage>
</organism>
<keyword evidence="11" id="KW-1133">Transmembrane helix</keyword>
<dbReference type="PANTHER" id="PTHR13145:SF0">
    <property type="entry name" value="E3 UBIQUITIN-PROTEIN LIGASE MARCHF6"/>
    <property type="match status" value="1"/>
</dbReference>
<accession>A0A2P5D1Q2</accession>
<evidence type="ECO:0000256" key="11">
    <source>
        <dbReference type="ARBA" id="ARBA00022989"/>
    </source>
</evidence>
<dbReference type="Proteomes" id="UP000237000">
    <property type="component" value="Unassembled WGS sequence"/>
</dbReference>
<dbReference type="Gene3D" id="3.30.40.10">
    <property type="entry name" value="Zinc/RING finger domain, C3HC4 (zinc finger)"/>
    <property type="match status" value="1"/>
</dbReference>
<dbReference type="AlphaFoldDB" id="A0A2P5D1Q2"/>
<dbReference type="GO" id="GO:0005789">
    <property type="term" value="C:endoplasmic reticulum membrane"/>
    <property type="evidence" value="ECO:0007669"/>
    <property type="project" value="TreeGrafter"/>
</dbReference>
<comment type="catalytic activity">
    <reaction evidence="1">
        <text>S-ubiquitinyl-[E2 ubiquitin-conjugating enzyme]-L-cysteine + [acceptor protein]-L-lysine = [E2 ubiquitin-conjugating enzyme]-L-cysteine + N(6)-ubiquitinyl-[acceptor protein]-L-lysine.</text>
        <dbReference type="EC" id="2.3.2.27"/>
    </reaction>
</comment>
<keyword evidence="5" id="KW-0808">Transferase</keyword>
<dbReference type="EC" id="2.3.2.27" evidence="4"/>